<dbReference type="Proteomes" id="UP000324897">
    <property type="component" value="Chromosome 2"/>
</dbReference>
<reference evidence="2 3" key="1">
    <citation type="journal article" date="2019" name="Sci. Rep.">
        <title>A high-quality genome of Eragrostis curvula grass provides insights into Poaceae evolution and supports new strategies to enhance forage quality.</title>
        <authorList>
            <person name="Carballo J."/>
            <person name="Santos B.A.C.M."/>
            <person name="Zappacosta D."/>
            <person name="Garbus I."/>
            <person name="Selva J.P."/>
            <person name="Gallo C.A."/>
            <person name="Diaz A."/>
            <person name="Albertini E."/>
            <person name="Caccamo M."/>
            <person name="Echenique V."/>
        </authorList>
    </citation>
    <scope>NUCLEOTIDE SEQUENCE [LARGE SCALE GENOMIC DNA]</scope>
    <source>
        <strain evidence="3">cv. Victoria</strain>
        <tissue evidence="2">Leaf</tissue>
    </source>
</reference>
<dbReference type="Pfam" id="PF03101">
    <property type="entry name" value="FAR1"/>
    <property type="match status" value="1"/>
</dbReference>
<gene>
    <name evidence="2" type="ORF">EJB05_29838</name>
</gene>
<sequence>MEETNSNCGSGPNGYAADSFNFSIQGDPILDIGNGSSFLALMASVSASVPAFDSRTIPHSSAPPMADSSTSKGIVESFGPHTVDDFSLLDMDSCTQYDADQSEIEKSDDEFDEAVADVEPESVAIAEPFHNADASVVETEHDTVEEITRRQFSVGYSSGEDAVVKKLVNWEQSSPFARNLRITGAIETALSASEDASKDQMFLPYVGQTFPCLSDAYQFYNLYSWTIGFSIRSENSYKSTLLKGPNGDPVFTMFEWSCQRGGKPKKGTKYSTTLCDCPARLRVLRNKVGEYYVSIFDPKHNHDLVESCGEKRHLHYYPKNSCQAVRTTLQQPAIAKFKQHMIYQVFSLKDNKVKVPAAYVQTIDD</sequence>
<evidence type="ECO:0000259" key="1">
    <source>
        <dbReference type="Pfam" id="PF03101"/>
    </source>
</evidence>
<dbReference type="OrthoDB" id="694227at2759"/>
<dbReference type="PANTHER" id="PTHR47482">
    <property type="entry name" value="OS11G0632001 PROTEIN"/>
    <property type="match status" value="1"/>
</dbReference>
<dbReference type="Gramene" id="TVU27241">
    <property type="protein sequence ID" value="TVU27241"/>
    <property type="gene ID" value="EJB05_29838"/>
</dbReference>
<evidence type="ECO:0000313" key="3">
    <source>
        <dbReference type="Proteomes" id="UP000324897"/>
    </source>
</evidence>
<feature type="domain" description="FAR1" evidence="1">
    <location>
        <begin position="218"/>
        <end position="305"/>
    </location>
</feature>
<name>A0A5J9UV98_9POAL</name>
<dbReference type="PANTHER" id="PTHR47482:SF5">
    <property type="entry name" value="FAR1 DOMAIN-CONTAINING PROTEIN"/>
    <property type="match status" value="1"/>
</dbReference>
<dbReference type="EMBL" id="RWGY01000013">
    <property type="protein sequence ID" value="TVU27241.1"/>
    <property type="molecule type" value="Genomic_DNA"/>
</dbReference>
<keyword evidence="3" id="KW-1185">Reference proteome</keyword>
<proteinExistence type="predicted"/>
<accession>A0A5J9UV98</accession>
<organism evidence="2 3">
    <name type="scientific">Eragrostis curvula</name>
    <name type="common">weeping love grass</name>
    <dbReference type="NCBI Taxonomy" id="38414"/>
    <lineage>
        <taxon>Eukaryota</taxon>
        <taxon>Viridiplantae</taxon>
        <taxon>Streptophyta</taxon>
        <taxon>Embryophyta</taxon>
        <taxon>Tracheophyta</taxon>
        <taxon>Spermatophyta</taxon>
        <taxon>Magnoliopsida</taxon>
        <taxon>Liliopsida</taxon>
        <taxon>Poales</taxon>
        <taxon>Poaceae</taxon>
        <taxon>PACMAD clade</taxon>
        <taxon>Chloridoideae</taxon>
        <taxon>Eragrostideae</taxon>
        <taxon>Eragrostidinae</taxon>
        <taxon>Eragrostis</taxon>
    </lineage>
</organism>
<evidence type="ECO:0000313" key="2">
    <source>
        <dbReference type="EMBL" id="TVU27241.1"/>
    </source>
</evidence>
<protein>
    <recommendedName>
        <fullName evidence="1">FAR1 domain-containing protein</fullName>
    </recommendedName>
</protein>
<comment type="caution">
    <text evidence="2">The sequence shown here is derived from an EMBL/GenBank/DDBJ whole genome shotgun (WGS) entry which is preliminary data.</text>
</comment>
<dbReference type="InterPro" id="IPR004330">
    <property type="entry name" value="FAR1_DNA_bnd_dom"/>
</dbReference>
<dbReference type="AlphaFoldDB" id="A0A5J9UV98"/>